<protein>
    <submittedName>
        <fullName evidence="2">Uncharacterized protein</fullName>
    </submittedName>
</protein>
<feature type="compositionally biased region" description="Basic and acidic residues" evidence="1">
    <location>
        <begin position="38"/>
        <end position="48"/>
    </location>
</feature>
<feature type="region of interest" description="Disordered" evidence="1">
    <location>
        <begin position="1"/>
        <end position="72"/>
    </location>
</feature>
<organism evidence="2 3">
    <name type="scientific">Mycobacterium phage MosMoris</name>
    <dbReference type="NCBI Taxonomy" id="1471542"/>
    <lineage>
        <taxon>Viruses</taxon>
        <taxon>Duplodnaviria</taxon>
        <taxon>Heunggongvirae</taxon>
        <taxon>Uroviricota</taxon>
        <taxon>Caudoviricetes</taxon>
        <taxon>Marvinvirus</taxon>
        <taxon>Marvinvirus mosmoris</taxon>
    </lineage>
</organism>
<dbReference type="KEGG" id="vg:19487489"/>
<evidence type="ECO:0000313" key="2">
    <source>
        <dbReference type="EMBL" id="AHY84125.1"/>
    </source>
</evidence>
<feature type="compositionally biased region" description="Low complexity" evidence="1">
    <location>
        <begin position="16"/>
        <end position="25"/>
    </location>
</feature>
<name>A0A023ZY66_9CAUD</name>
<dbReference type="Proteomes" id="UP000024435">
    <property type="component" value="Segment"/>
</dbReference>
<evidence type="ECO:0000313" key="3">
    <source>
        <dbReference type="Proteomes" id="UP000024435"/>
    </source>
</evidence>
<evidence type="ECO:0000256" key="1">
    <source>
        <dbReference type="SAM" id="MobiDB-lite"/>
    </source>
</evidence>
<reference evidence="2 3" key="1">
    <citation type="submission" date="2014-03" db="EMBL/GenBank/DDBJ databases">
        <authorList>
            <person name="Bragg J."/>
            <person name="Dehn A."/>
            <person name="Hefner M."/>
            <person name="McHugh D."/>
            <person name="Petersen P."/>
            <person name="Zeba F."/>
            <person name="Zegers G.P."/>
            <person name="Page S.T."/>
            <person name="Bradley K.W."/>
            <person name="Clarke D.Q."/>
            <person name="Lewis M.F."/>
            <person name="Barker L.P."/>
            <person name="Bailey C."/>
            <person name="Asai D.J."/>
            <person name="Garber M.L."/>
            <person name="Bowman C.A."/>
            <person name="Russell D.A."/>
            <person name="Pope W.H."/>
            <person name="Jacobs-Sera D."/>
            <person name="Hendrix R.W."/>
            <person name="Hatfull G.F."/>
        </authorList>
    </citation>
    <scope>NUCLEOTIDE SEQUENCE [LARGE SCALE GENOMIC DNA]</scope>
</reference>
<proteinExistence type="predicted"/>
<dbReference type="RefSeq" id="YP_009031561.1">
    <property type="nucleotide sequence ID" value="NC_024138.1"/>
</dbReference>
<keyword evidence="3" id="KW-1185">Reference proteome</keyword>
<accession>A0A023ZY66</accession>
<dbReference type="GeneID" id="19487489"/>
<gene>
    <name evidence="2" type="primary">51</name>
    <name evidence="2" type="ORF">PBI_MOSMORIS_51</name>
</gene>
<dbReference type="EMBL" id="KJ538721">
    <property type="protein sequence ID" value="AHY84125.1"/>
    <property type="molecule type" value="Genomic_DNA"/>
</dbReference>
<sequence>MPESKGRKPKKKAAPKKSAVPRKPVLPVDEQRSVPPWEPRKNDPRSLDMKPPNRSPIKEIPEDELPELPDLPEPPPWDEVLVALAKLDPLEQEVLIAQRIATMPSQKDGGMPVNVPRYARAPWARQLRKLGFFCIPELATHELVADPGGGMMANHTAARVRKLSRDDFWEMAKQQSPELGRMVDEAKTPEQKKEAMATLAKNLPVEIRIAFERLMSHDPEELAPR</sequence>